<gene>
    <name evidence="1" type="ORF">DSPE1174_LOCUS8127</name>
</gene>
<evidence type="ECO:0000313" key="1">
    <source>
        <dbReference type="EMBL" id="CAD9398927.1"/>
    </source>
</evidence>
<dbReference type="AlphaFoldDB" id="A0A7S2FLK0"/>
<protein>
    <submittedName>
        <fullName evidence="1">Uncharacterized protein</fullName>
    </submittedName>
</protein>
<proteinExistence type="predicted"/>
<dbReference type="EMBL" id="HBGS01015573">
    <property type="protein sequence ID" value="CAD9398927.1"/>
    <property type="molecule type" value="Transcribed_RNA"/>
</dbReference>
<organism evidence="1">
    <name type="scientific">Octactis speculum</name>
    <dbReference type="NCBI Taxonomy" id="3111310"/>
    <lineage>
        <taxon>Eukaryota</taxon>
        <taxon>Sar</taxon>
        <taxon>Stramenopiles</taxon>
        <taxon>Ochrophyta</taxon>
        <taxon>Dictyochophyceae</taxon>
        <taxon>Dictyochales</taxon>
        <taxon>Dictyochaceae</taxon>
        <taxon>Octactis</taxon>
    </lineage>
</organism>
<reference evidence="1" key="1">
    <citation type="submission" date="2021-01" db="EMBL/GenBank/DDBJ databases">
        <authorList>
            <person name="Corre E."/>
            <person name="Pelletier E."/>
            <person name="Niang G."/>
            <person name="Scheremetjew M."/>
            <person name="Finn R."/>
            <person name="Kale V."/>
            <person name="Holt S."/>
            <person name="Cochrane G."/>
            <person name="Meng A."/>
            <person name="Brown T."/>
            <person name="Cohen L."/>
        </authorList>
    </citation>
    <scope>NUCLEOTIDE SEQUENCE</scope>
    <source>
        <strain evidence="1">CCMP1381</strain>
    </source>
</reference>
<accession>A0A7S2FLK0</accession>
<name>A0A7S2FLK0_9STRA</name>
<sequence length="124" mass="13969">MPRCSYIAQPNNHLDLVKPRPLPINQSMGDKLACTRSDHPTQKLSILVTFDPKQRRHATSPLEDDAMTPLNQPIASGPIARSCFYNNIMLTSNHFELGERLIIIFLQIFTPDQFESTPHTSPTA</sequence>